<evidence type="ECO:0000313" key="4">
    <source>
        <dbReference type="Proteomes" id="UP000613208"/>
    </source>
</evidence>
<dbReference type="SUPFAM" id="SSF51430">
    <property type="entry name" value="NAD(P)-linked oxidoreductase"/>
    <property type="match status" value="1"/>
</dbReference>
<dbReference type="PANTHER" id="PTHR43625:SF77">
    <property type="entry name" value="ALDO-KETO REDUCTASE"/>
    <property type="match status" value="1"/>
</dbReference>
<dbReference type="InterPro" id="IPR050791">
    <property type="entry name" value="Aldo-Keto_reductase"/>
</dbReference>
<proteinExistence type="predicted"/>
<comment type="caution">
    <text evidence="3">The sequence shown here is derived from an EMBL/GenBank/DDBJ whole genome shotgun (WGS) entry which is preliminary data.</text>
</comment>
<dbReference type="AlphaFoldDB" id="A0A916Q976"/>
<keyword evidence="1" id="KW-0560">Oxidoreductase</keyword>
<evidence type="ECO:0000256" key="1">
    <source>
        <dbReference type="ARBA" id="ARBA00023002"/>
    </source>
</evidence>
<dbReference type="Gene3D" id="3.20.20.100">
    <property type="entry name" value="NADP-dependent oxidoreductase domain"/>
    <property type="match status" value="1"/>
</dbReference>
<dbReference type="CDD" id="cd19078">
    <property type="entry name" value="AKR_AKR13C1_2"/>
    <property type="match status" value="1"/>
</dbReference>
<reference evidence="3" key="1">
    <citation type="submission" date="2020-06" db="EMBL/GenBank/DDBJ databases">
        <title>Characterization of fructooligosaccharide metabolism and fructooligosaccharide-degrading enzymes in human commensal butyrate producers.</title>
        <authorList>
            <person name="Tanno H."/>
            <person name="Fujii T."/>
            <person name="Hirano K."/>
            <person name="Maeno S."/>
            <person name="Tonozuka T."/>
            <person name="Sakamoto M."/>
            <person name="Ohkuma M."/>
            <person name="Tochio T."/>
            <person name="Endo A."/>
        </authorList>
    </citation>
    <scope>NUCLEOTIDE SEQUENCE</scope>
    <source>
        <strain evidence="3">JCM 17466</strain>
    </source>
</reference>
<dbReference type="RefSeq" id="WP_201310699.1">
    <property type="nucleotide sequence ID" value="NZ_BLYI01000027.1"/>
</dbReference>
<dbReference type="EMBL" id="BLYI01000027">
    <property type="protein sequence ID" value="GFO84995.1"/>
    <property type="molecule type" value="Genomic_DNA"/>
</dbReference>
<dbReference type="GO" id="GO:0016491">
    <property type="term" value="F:oxidoreductase activity"/>
    <property type="evidence" value="ECO:0007669"/>
    <property type="project" value="UniProtKB-KW"/>
</dbReference>
<accession>A0A916Q976</accession>
<dbReference type="InterPro" id="IPR023210">
    <property type="entry name" value="NADP_OxRdtase_dom"/>
</dbReference>
<keyword evidence="4" id="KW-1185">Reference proteome</keyword>
<sequence>MKEIILGRENPLTIGSVGLGCMGMVSEYPPIPEKKDMIRFAREAAECGETFFDTAEVYGPYTGEEILGEALHEIRNHVVIATKFGFRIQNGKSVGLDSRPETIRKAVEGSLRRLKTDHIDLLYQHRADPKVPVEEVAGTVAELVKEGKVLHWGMSEVSVSTIRKAHQILPLTAVQNEYSVWYRAAEEKYFPVLEELGVGLVCFCPLGRGYLTGALRPDTKFDSNDVRARMPRFSDQKVMEENMKVVEFVQKHAKEKGCTPAQFALAWIMAQKPWIVPIPGTTKIDRLKENLEAGSITITEEELQKMNQELGKIKITGARYNAQQESLVEKE</sequence>
<dbReference type="GO" id="GO:0005737">
    <property type="term" value="C:cytoplasm"/>
    <property type="evidence" value="ECO:0007669"/>
    <property type="project" value="TreeGrafter"/>
</dbReference>
<evidence type="ECO:0000313" key="3">
    <source>
        <dbReference type="EMBL" id="GFO84995.1"/>
    </source>
</evidence>
<evidence type="ECO:0000259" key="2">
    <source>
        <dbReference type="Pfam" id="PF00248"/>
    </source>
</evidence>
<dbReference type="Pfam" id="PF00248">
    <property type="entry name" value="Aldo_ket_red"/>
    <property type="match status" value="1"/>
</dbReference>
<gene>
    <name evidence="3" type="ORF">ANBU17_13420</name>
</gene>
<protein>
    <submittedName>
        <fullName evidence="3">Aldehyde oxidase</fullName>
    </submittedName>
</protein>
<organism evidence="3 4">
    <name type="scientific">Anaerostipes butyraticus</name>
    <dbReference type="NCBI Taxonomy" id="645466"/>
    <lineage>
        <taxon>Bacteria</taxon>
        <taxon>Bacillati</taxon>
        <taxon>Bacillota</taxon>
        <taxon>Clostridia</taxon>
        <taxon>Lachnospirales</taxon>
        <taxon>Lachnospiraceae</taxon>
        <taxon>Anaerostipes</taxon>
    </lineage>
</organism>
<feature type="domain" description="NADP-dependent oxidoreductase" evidence="2">
    <location>
        <begin position="17"/>
        <end position="307"/>
    </location>
</feature>
<dbReference type="Proteomes" id="UP000613208">
    <property type="component" value="Unassembled WGS sequence"/>
</dbReference>
<name>A0A916Q976_9FIRM</name>
<dbReference type="PROSITE" id="PS51257">
    <property type="entry name" value="PROKAR_LIPOPROTEIN"/>
    <property type="match status" value="1"/>
</dbReference>
<dbReference type="PANTHER" id="PTHR43625">
    <property type="entry name" value="AFLATOXIN B1 ALDEHYDE REDUCTASE"/>
    <property type="match status" value="1"/>
</dbReference>
<dbReference type="InterPro" id="IPR036812">
    <property type="entry name" value="NAD(P)_OxRdtase_dom_sf"/>
</dbReference>